<evidence type="ECO:0000313" key="9">
    <source>
        <dbReference type="Proteomes" id="UP001208567"/>
    </source>
</evidence>
<keyword evidence="4" id="KW-0378">Hydrolase</keyword>
<evidence type="ECO:0000256" key="3">
    <source>
        <dbReference type="ARBA" id="ARBA00022759"/>
    </source>
</evidence>
<keyword evidence="2" id="KW-0540">Nuclease</keyword>
<accession>A0ABQ5NCK2</accession>
<dbReference type="RefSeq" id="WP_264852077.1">
    <property type="nucleotide sequence ID" value="NZ_BRXR01000001.1"/>
</dbReference>
<name>A0ABQ5NCK2_9CLOT</name>
<evidence type="ECO:0008006" key="10">
    <source>
        <dbReference type="Google" id="ProtNLM"/>
    </source>
</evidence>
<comment type="similarity">
    <text evidence="5">Belongs to the YicC/YloC family.</text>
</comment>
<keyword evidence="3" id="KW-0255">Endonuclease</keyword>
<dbReference type="InterPro" id="IPR013527">
    <property type="entry name" value="YicC-like_N"/>
</dbReference>
<evidence type="ECO:0000259" key="7">
    <source>
        <dbReference type="Pfam" id="PF08340"/>
    </source>
</evidence>
<organism evidence="8 9">
    <name type="scientific">Clostridium omnivorum</name>
    <dbReference type="NCBI Taxonomy" id="1604902"/>
    <lineage>
        <taxon>Bacteria</taxon>
        <taxon>Bacillati</taxon>
        <taxon>Bacillota</taxon>
        <taxon>Clostridia</taxon>
        <taxon>Eubacteriales</taxon>
        <taxon>Clostridiaceae</taxon>
        <taxon>Clostridium</taxon>
    </lineage>
</organism>
<dbReference type="PANTHER" id="PTHR30636">
    <property type="entry name" value="UPF0701 PROTEIN YICC"/>
    <property type="match status" value="1"/>
</dbReference>
<dbReference type="Pfam" id="PF08340">
    <property type="entry name" value="YicC-like_C"/>
    <property type="match status" value="1"/>
</dbReference>
<reference evidence="8 9" key="1">
    <citation type="journal article" date="2024" name="Int. J. Syst. Evol. Microbiol.">
        <title>Clostridium omnivorum sp. nov., isolated from anoxic soil under the treatment of reductive soil disinfestation.</title>
        <authorList>
            <person name="Ueki A."/>
            <person name="Tonouchi A."/>
            <person name="Kaku N."/>
            <person name="Honma S."/>
            <person name="Ueki K."/>
        </authorList>
    </citation>
    <scope>NUCLEOTIDE SEQUENCE [LARGE SCALE GENOMIC DNA]</scope>
    <source>
        <strain evidence="8 9">E14</strain>
    </source>
</reference>
<feature type="domain" description="Endoribonuclease YicC-like N-terminal" evidence="6">
    <location>
        <begin position="3"/>
        <end position="157"/>
    </location>
</feature>
<dbReference type="PANTHER" id="PTHR30636:SF3">
    <property type="entry name" value="UPF0701 PROTEIN YICC"/>
    <property type="match status" value="1"/>
</dbReference>
<evidence type="ECO:0000259" key="6">
    <source>
        <dbReference type="Pfam" id="PF03755"/>
    </source>
</evidence>
<protein>
    <recommendedName>
        <fullName evidence="10">YicC family protein</fullName>
    </recommendedName>
</protein>
<dbReference type="EMBL" id="BRXR01000001">
    <property type="protein sequence ID" value="GLC32769.1"/>
    <property type="molecule type" value="Genomic_DNA"/>
</dbReference>
<dbReference type="Proteomes" id="UP001208567">
    <property type="component" value="Unassembled WGS sequence"/>
</dbReference>
<evidence type="ECO:0000256" key="2">
    <source>
        <dbReference type="ARBA" id="ARBA00022722"/>
    </source>
</evidence>
<dbReference type="InterPro" id="IPR013551">
    <property type="entry name" value="YicC-like_C"/>
</dbReference>
<keyword evidence="9" id="KW-1185">Reference proteome</keyword>
<gene>
    <name evidence="8" type="ORF">bsdE14_41790</name>
</gene>
<evidence type="ECO:0000313" key="8">
    <source>
        <dbReference type="EMBL" id="GLC32769.1"/>
    </source>
</evidence>
<comment type="cofactor">
    <cofactor evidence="1">
        <name>a divalent metal cation</name>
        <dbReference type="ChEBI" id="CHEBI:60240"/>
    </cofactor>
</comment>
<sequence length="292" mass="33800">MAKSMTGFGRASIEENGRAFVIEIKSVNHRYLDVNIKLPRNLVSLEDKIRKTIGEKIVRGKVDVFITQSIYNKQDAAANFNSAIGDEYFKCLQEIRDRYNVRDDISVSLIARFPEVITLEQKEEDLEHIWTILNGPLREAINLLVDMREKEGLKLKQDILIRCDNIKDLVVKVATKAPLVVEEYKEKLYKRLNDLLNEVTIDENRLAMEVAVFADKANIDEEIVRLNSHIVQMKDTLEMNEAIGRKLDFIVQEMNRETNTIGSKANDLELTNWVLNIKNEIEKIREQIQNLE</sequence>
<evidence type="ECO:0000256" key="4">
    <source>
        <dbReference type="ARBA" id="ARBA00022801"/>
    </source>
</evidence>
<evidence type="ECO:0000256" key="1">
    <source>
        <dbReference type="ARBA" id="ARBA00001968"/>
    </source>
</evidence>
<comment type="caution">
    <text evidence="8">The sequence shown here is derived from an EMBL/GenBank/DDBJ whole genome shotgun (WGS) entry which is preliminary data.</text>
</comment>
<dbReference type="Pfam" id="PF03755">
    <property type="entry name" value="YicC-like_N"/>
    <property type="match status" value="1"/>
</dbReference>
<proteinExistence type="inferred from homology"/>
<feature type="domain" description="Endoribonuclease YicC-like C-terminal" evidence="7">
    <location>
        <begin position="174"/>
        <end position="292"/>
    </location>
</feature>
<evidence type="ECO:0000256" key="5">
    <source>
        <dbReference type="ARBA" id="ARBA00035648"/>
    </source>
</evidence>
<dbReference type="NCBIfam" id="TIGR00255">
    <property type="entry name" value="YicC/YloC family endoribonuclease"/>
    <property type="match status" value="1"/>
</dbReference>
<dbReference type="InterPro" id="IPR005229">
    <property type="entry name" value="YicC/YloC-like"/>
</dbReference>